<evidence type="ECO:0000256" key="5">
    <source>
        <dbReference type="ARBA" id="ARBA00023136"/>
    </source>
</evidence>
<keyword evidence="5 7" id="KW-0472">Membrane</keyword>
<dbReference type="InParanoid" id="A0A0C3GYI3"/>
<evidence type="ECO:0000256" key="7">
    <source>
        <dbReference type="SAM" id="Phobius"/>
    </source>
</evidence>
<evidence type="ECO:0000313" key="10">
    <source>
        <dbReference type="Proteomes" id="UP000054321"/>
    </source>
</evidence>
<feature type="transmembrane region" description="Helical" evidence="7">
    <location>
        <begin position="209"/>
        <end position="228"/>
    </location>
</feature>
<keyword evidence="10" id="KW-1185">Reference proteome</keyword>
<dbReference type="EMBL" id="KN832885">
    <property type="protein sequence ID" value="KIM96229.1"/>
    <property type="molecule type" value="Genomic_DNA"/>
</dbReference>
<evidence type="ECO:0000256" key="6">
    <source>
        <dbReference type="SAM" id="MobiDB-lite"/>
    </source>
</evidence>
<dbReference type="PANTHER" id="PTHR48022">
    <property type="entry name" value="PLASTIDIC GLUCOSE TRANSPORTER 4"/>
    <property type="match status" value="1"/>
</dbReference>
<dbReference type="InterPro" id="IPR050360">
    <property type="entry name" value="MFS_Sugar_Transporters"/>
</dbReference>
<keyword evidence="4 7" id="KW-1133">Transmembrane helix</keyword>
<feature type="transmembrane region" description="Helical" evidence="7">
    <location>
        <begin position="176"/>
        <end position="197"/>
    </location>
</feature>
<evidence type="ECO:0000256" key="4">
    <source>
        <dbReference type="ARBA" id="ARBA00022989"/>
    </source>
</evidence>
<gene>
    <name evidence="9" type="ORF">OIDMADRAFT_148664</name>
</gene>
<dbReference type="Gene3D" id="1.20.1250.20">
    <property type="entry name" value="MFS general substrate transporter like domains"/>
    <property type="match status" value="1"/>
</dbReference>
<sequence length="526" mass="56840">MAEENDKRDGSSPNVSHEEQTNNLDNLVHGKEKWWNWRVLMNLIIVGLALGLFGYDNAFASPLVSLPLFVEKYQGPALVDGTLARNLDLIITVPLVGAALGAVASIFLQQWLGRKMSFLLAYSTSCIPGSLLQLFAPNLGALVVGRFWNYFGVSILTNIAPLYLSELVPVRNRARAVGFTIAGSGAVSVIATVVVWASEKINDSRQYKVPLIVQATIPVVLFTLTLGLTESPMWLLSKGRMEEAKSNLSSIRAGNMRLVEAEISSALISLHSHEDTGAEINPADILKQPHLERTLSSGALLCLGQVGGQILVGTYSTVILVQSGVADPFKITIIIFLLQFLGTVIGPFLVDKIGRRPVALVGFVLLFAIDVIAGALACAGLKTSSERLGFASLCIIFSFINSLSFQSLAYVLPTEIPTARLREPTVAWSVFWSYTTAIITTFAVPQITSADAGNLGAKAFLVFGGCMVVAIIWAYFYLPETTNRTLAEIDELYASGIPKRQWKDHKTTATTLAAAEVLDMKFAATA</sequence>
<dbReference type="PANTHER" id="PTHR48022:SF27">
    <property type="entry name" value="MAJOR FACILITATOR SUPERFAMILY (MFS) PROFILE DOMAIN-CONTAINING PROTEIN"/>
    <property type="match status" value="1"/>
</dbReference>
<protein>
    <recommendedName>
        <fullName evidence="8">Major facilitator superfamily (MFS) profile domain-containing protein</fullName>
    </recommendedName>
</protein>
<dbReference type="InterPro" id="IPR005828">
    <property type="entry name" value="MFS_sugar_transport-like"/>
</dbReference>
<feature type="transmembrane region" description="Helical" evidence="7">
    <location>
        <begin position="39"/>
        <end position="55"/>
    </location>
</feature>
<feature type="transmembrane region" description="Helical" evidence="7">
    <location>
        <begin position="357"/>
        <end position="377"/>
    </location>
</feature>
<feature type="transmembrane region" description="Helical" evidence="7">
    <location>
        <begin position="331"/>
        <end position="350"/>
    </location>
</feature>
<dbReference type="AlphaFoldDB" id="A0A0C3GYI3"/>
<organism evidence="9 10">
    <name type="scientific">Oidiodendron maius (strain Zn)</name>
    <dbReference type="NCBI Taxonomy" id="913774"/>
    <lineage>
        <taxon>Eukaryota</taxon>
        <taxon>Fungi</taxon>
        <taxon>Dikarya</taxon>
        <taxon>Ascomycota</taxon>
        <taxon>Pezizomycotina</taxon>
        <taxon>Leotiomycetes</taxon>
        <taxon>Leotiomycetes incertae sedis</taxon>
        <taxon>Myxotrichaceae</taxon>
        <taxon>Oidiodendron</taxon>
    </lineage>
</organism>
<feature type="compositionally biased region" description="Basic and acidic residues" evidence="6">
    <location>
        <begin position="1"/>
        <end position="20"/>
    </location>
</feature>
<feature type="transmembrane region" description="Helical" evidence="7">
    <location>
        <begin position="459"/>
        <end position="478"/>
    </location>
</feature>
<dbReference type="PROSITE" id="PS50850">
    <property type="entry name" value="MFS"/>
    <property type="match status" value="1"/>
</dbReference>
<dbReference type="GO" id="GO:0016020">
    <property type="term" value="C:membrane"/>
    <property type="evidence" value="ECO:0007669"/>
    <property type="project" value="UniProtKB-SubCell"/>
</dbReference>
<feature type="domain" description="Major facilitator superfamily (MFS) profile" evidence="8">
    <location>
        <begin position="42"/>
        <end position="482"/>
    </location>
</feature>
<feature type="transmembrane region" description="Helical" evidence="7">
    <location>
        <begin position="89"/>
        <end position="108"/>
    </location>
</feature>
<dbReference type="OrthoDB" id="2544694at2759"/>
<evidence type="ECO:0000256" key="3">
    <source>
        <dbReference type="ARBA" id="ARBA00022692"/>
    </source>
</evidence>
<dbReference type="SUPFAM" id="SSF103473">
    <property type="entry name" value="MFS general substrate transporter"/>
    <property type="match status" value="1"/>
</dbReference>
<evidence type="ECO:0000313" key="9">
    <source>
        <dbReference type="EMBL" id="KIM96229.1"/>
    </source>
</evidence>
<proteinExistence type="inferred from homology"/>
<feature type="region of interest" description="Disordered" evidence="6">
    <location>
        <begin position="1"/>
        <end position="22"/>
    </location>
</feature>
<feature type="transmembrane region" description="Helical" evidence="7">
    <location>
        <begin position="147"/>
        <end position="164"/>
    </location>
</feature>
<feature type="transmembrane region" description="Helical" evidence="7">
    <location>
        <begin position="300"/>
        <end position="325"/>
    </location>
</feature>
<evidence type="ECO:0000256" key="1">
    <source>
        <dbReference type="ARBA" id="ARBA00004141"/>
    </source>
</evidence>
<reference evidence="9 10" key="1">
    <citation type="submission" date="2014-04" db="EMBL/GenBank/DDBJ databases">
        <authorList>
            <consortium name="DOE Joint Genome Institute"/>
            <person name="Kuo A."/>
            <person name="Martino E."/>
            <person name="Perotto S."/>
            <person name="Kohler A."/>
            <person name="Nagy L.G."/>
            <person name="Floudas D."/>
            <person name="Copeland A."/>
            <person name="Barry K.W."/>
            <person name="Cichocki N."/>
            <person name="Veneault-Fourrey C."/>
            <person name="LaButti K."/>
            <person name="Lindquist E.A."/>
            <person name="Lipzen A."/>
            <person name="Lundell T."/>
            <person name="Morin E."/>
            <person name="Murat C."/>
            <person name="Sun H."/>
            <person name="Tunlid A."/>
            <person name="Henrissat B."/>
            <person name="Grigoriev I.V."/>
            <person name="Hibbett D.S."/>
            <person name="Martin F."/>
            <person name="Nordberg H.P."/>
            <person name="Cantor M.N."/>
            <person name="Hua S.X."/>
        </authorList>
    </citation>
    <scope>NUCLEOTIDE SEQUENCE [LARGE SCALE GENOMIC DNA]</scope>
    <source>
        <strain evidence="9 10">Zn</strain>
    </source>
</reference>
<name>A0A0C3GYI3_OIDMZ</name>
<evidence type="ECO:0000259" key="8">
    <source>
        <dbReference type="PROSITE" id="PS50850"/>
    </source>
</evidence>
<feature type="transmembrane region" description="Helical" evidence="7">
    <location>
        <begin position="117"/>
        <end position="135"/>
    </location>
</feature>
<feature type="transmembrane region" description="Helical" evidence="7">
    <location>
        <begin position="425"/>
        <end position="447"/>
    </location>
</feature>
<comment type="subcellular location">
    <subcellularLocation>
        <location evidence="1">Membrane</location>
        <topology evidence="1">Multi-pass membrane protein</topology>
    </subcellularLocation>
</comment>
<dbReference type="InterPro" id="IPR036259">
    <property type="entry name" value="MFS_trans_sf"/>
</dbReference>
<comment type="similarity">
    <text evidence="2">Belongs to the major facilitator superfamily. Sugar transporter (TC 2.A.1.1) family.</text>
</comment>
<dbReference type="InterPro" id="IPR020846">
    <property type="entry name" value="MFS_dom"/>
</dbReference>
<dbReference type="Pfam" id="PF00083">
    <property type="entry name" value="Sugar_tr"/>
    <property type="match status" value="1"/>
</dbReference>
<dbReference type="GO" id="GO:0005351">
    <property type="term" value="F:carbohydrate:proton symporter activity"/>
    <property type="evidence" value="ECO:0007669"/>
    <property type="project" value="TreeGrafter"/>
</dbReference>
<keyword evidence="3 7" id="KW-0812">Transmembrane</keyword>
<dbReference type="HOGENOM" id="CLU_001265_30_1_1"/>
<dbReference type="Proteomes" id="UP000054321">
    <property type="component" value="Unassembled WGS sequence"/>
</dbReference>
<reference evidence="10" key="2">
    <citation type="submission" date="2015-01" db="EMBL/GenBank/DDBJ databases">
        <title>Evolutionary Origins and Diversification of the Mycorrhizal Mutualists.</title>
        <authorList>
            <consortium name="DOE Joint Genome Institute"/>
            <consortium name="Mycorrhizal Genomics Consortium"/>
            <person name="Kohler A."/>
            <person name="Kuo A."/>
            <person name="Nagy L.G."/>
            <person name="Floudas D."/>
            <person name="Copeland A."/>
            <person name="Barry K.W."/>
            <person name="Cichocki N."/>
            <person name="Veneault-Fourrey C."/>
            <person name="LaButti K."/>
            <person name="Lindquist E.A."/>
            <person name="Lipzen A."/>
            <person name="Lundell T."/>
            <person name="Morin E."/>
            <person name="Murat C."/>
            <person name="Riley R."/>
            <person name="Ohm R."/>
            <person name="Sun H."/>
            <person name="Tunlid A."/>
            <person name="Henrissat B."/>
            <person name="Grigoriev I.V."/>
            <person name="Hibbett D.S."/>
            <person name="Martin F."/>
        </authorList>
    </citation>
    <scope>NUCLEOTIDE SEQUENCE [LARGE SCALE GENOMIC DNA]</scope>
    <source>
        <strain evidence="10">Zn</strain>
    </source>
</reference>
<evidence type="ECO:0000256" key="2">
    <source>
        <dbReference type="ARBA" id="ARBA00010992"/>
    </source>
</evidence>
<accession>A0A0C3GYI3</accession>
<feature type="transmembrane region" description="Helical" evidence="7">
    <location>
        <begin position="389"/>
        <end position="413"/>
    </location>
</feature>